<name>A0A7X4H420_9BURK</name>
<reference evidence="2 3" key="1">
    <citation type="submission" date="2019-12" db="EMBL/GenBank/DDBJ databases">
        <title>Novel species isolated from a subtropical stream in China.</title>
        <authorList>
            <person name="Lu H."/>
        </authorList>
    </citation>
    <scope>NUCLEOTIDE SEQUENCE [LARGE SCALE GENOMIC DNA]</scope>
    <source>
        <strain evidence="2 3">FT134W</strain>
    </source>
</reference>
<protein>
    <submittedName>
        <fullName evidence="2">Uncharacterized protein</fullName>
    </submittedName>
</protein>
<dbReference type="EMBL" id="WWCR01000017">
    <property type="protein sequence ID" value="MYM73859.1"/>
    <property type="molecule type" value="Genomic_DNA"/>
</dbReference>
<organism evidence="2 3">
    <name type="scientific">Duganella margarita</name>
    <dbReference type="NCBI Taxonomy" id="2692170"/>
    <lineage>
        <taxon>Bacteria</taxon>
        <taxon>Pseudomonadati</taxon>
        <taxon>Pseudomonadota</taxon>
        <taxon>Betaproteobacteria</taxon>
        <taxon>Burkholderiales</taxon>
        <taxon>Oxalobacteraceae</taxon>
        <taxon>Telluria group</taxon>
        <taxon>Duganella</taxon>
    </lineage>
</organism>
<accession>A0A7X4H420</accession>
<keyword evidence="1" id="KW-0472">Membrane</keyword>
<sequence>MLLLKAADFVAVQTGHGGLLRVISPLAARLLEPAGVSAWWRAVGGPGVGTAVFQDSFHFVVGIGMALAYVLLLEPRLSGSFWRKGLLYALAIWLLNAFLILPLSGEGIAGSAHLVLSGMLWFAIAHTAFFVLLAFGVDFLLARR</sequence>
<feature type="transmembrane region" description="Helical" evidence="1">
    <location>
        <begin position="119"/>
        <end position="141"/>
    </location>
</feature>
<evidence type="ECO:0000313" key="3">
    <source>
        <dbReference type="Proteomes" id="UP000469734"/>
    </source>
</evidence>
<gene>
    <name evidence="2" type="ORF">GTP56_16835</name>
</gene>
<feature type="transmembrane region" description="Helical" evidence="1">
    <location>
        <begin position="85"/>
        <end position="104"/>
    </location>
</feature>
<feature type="transmembrane region" description="Helical" evidence="1">
    <location>
        <begin position="56"/>
        <end position="73"/>
    </location>
</feature>
<evidence type="ECO:0000256" key="1">
    <source>
        <dbReference type="SAM" id="Phobius"/>
    </source>
</evidence>
<dbReference type="AlphaFoldDB" id="A0A7X4H420"/>
<dbReference type="Proteomes" id="UP000469734">
    <property type="component" value="Unassembled WGS sequence"/>
</dbReference>
<keyword evidence="1" id="KW-0812">Transmembrane</keyword>
<dbReference type="RefSeq" id="WP_161050921.1">
    <property type="nucleotide sequence ID" value="NZ_WWCR01000017.1"/>
</dbReference>
<evidence type="ECO:0000313" key="2">
    <source>
        <dbReference type="EMBL" id="MYM73859.1"/>
    </source>
</evidence>
<keyword evidence="1" id="KW-1133">Transmembrane helix</keyword>
<comment type="caution">
    <text evidence="2">The sequence shown here is derived from an EMBL/GenBank/DDBJ whole genome shotgun (WGS) entry which is preliminary data.</text>
</comment>
<proteinExistence type="predicted"/>